<feature type="compositionally biased region" description="Polar residues" evidence="1">
    <location>
        <begin position="114"/>
        <end position="125"/>
    </location>
</feature>
<reference evidence="2 3" key="2">
    <citation type="submission" date="2017-09" db="EMBL/GenBank/DDBJ databases">
        <title>Extensive intraspecific genome diversity in a model arbuscular mycorrhizal fungus.</title>
        <authorList>
            <person name="Chen E.C."/>
            <person name="Morin E."/>
            <person name="Beaudet D."/>
            <person name="Noel J."/>
            <person name="Ndikumana S."/>
            <person name="Charron P."/>
            <person name="St-Onge C."/>
            <person name="Giorgi J."/>
            <person name="Grigoriev I.V."/>
            <person name="Roux C."/>
            <person name="Martin F.M."/>
            <person name="Corradi N."/>
        </authorList>
    </citation>
    <scope>NUCLEOTIDE SEQUENCE [LARGE SCALE GENOMIC DNA]</scope>
    <source>
        <strain evidence="2 3">A5</strain>
    </source>
</reference>
<accession>A0A2N0NV43</accession>
<evidence type="ECO:0000256" key="1">
    <source>
        <dbReference type="SAM" id="MobiDB-lite"/>
    </source>
</evidence>
<comment type="caution">
    <text evidence="2">The sequence shown here is derived from an EMBL/GenBank/DDBJ whole genome shotgun (WGS) entry which is preliminary data.</text>
</comment>
<name>A0A2N0NV43_9GLOM</name>
<reference evidence="2 3" key="1">
    <citation type="submission" date="2016-04" db="EMBL/GenBank/DDBJ databases">
        <title>Genome analyses suggest a sexual origin of heterokaryosis in a supposedly ancient asexual fungus.</title>
        <authorList>
            <person name="Ropars J."/>
            <person name="Sedzielewska K."/>
            <person name="Noel J."/>
            <person name="Charron P."/>
            <person name="Farinelli L."/>
            <person name="Marton T."/>
            <person name="Kruger M."/>
            <person name="Pelin A."/>
            <person name="Brachmann A."/>
            <person name="Corradi N."/>
        </authorList>
    </citation>
    <scope>NUCLEOTIDE SEQUENCE [LARGE SCALE GENOMIC DNA]</scope>
    <source>
        <strain evidence="2 3">A5</strain>
    </source>
</reference>
<protein>
    <submittedName>
        <fullName evidence="2">Uncharacterized protein</fullName>
    </submittedName>
</protein>
<organism evidence="2 3">
    <name type="scientific">Rhizophagus irregularis</name>
    <dbReference type="NCBI Taxonomy" id="588596"/>
    <lineage>
        <taxon>Eukaryota</taxon>
        <taxon>Fungi</taxon>
        <taxon>Fungi incertae sedis</taxon>
        <taxon>Mucoromycota</taxon>
        <taxon>Glomeromycotina</taxon>
        <taxon>Glomeromycetes</taxon>
        <taxon>Glomerales</taxon>
        <taxon>Glomeraceae</taxon>
        <taxon>Rhizophagus</taxon>
    </lineage>
</organism>
<dbReference type="EMBL" id="LLXJ01002634">
    <property type="protein sequence ID" value="PKB98428.1"/>
    <property type="molecule type" value="Genomic_DNA"/>
</dbReference>
<evidence type="ECO:0000313" key="3">
    <source>
        <dbReference type="Proteomes" id="UP000232722"/>
    </source>
</evidence>
<dbReference type="AlphaFoldDB" id="A0A2N0NV43"/>
<dbReference type="VEuPathDB" id="FungiDB:RhiirA1_477283"/>
<dbReference type="Proteomes" id="UP000232722">
    <property type="component" value="Unassembled WGS sequence"/>
</dbReference>
<proteinExistence type="predicted"/>
<feature type="region of interest" description="Disordered" evidence="1">
    <location>
        <begin position="75"/>
        <end position="137"/>
    </location>
</feature>
<dbReference type="VEuPathDB" id="FungiDB:RhiirFUN_024119"/>
<feature type="compositionally biased region" description="Acidic residues" evidence="1">
    <location>
        <begin position="75"/>
        <end position="103"/>
    </location>
</feature>
<gene>
    <name evidence="2" type="ORF">RhiirA5_383931</name>
</gene>
<evidence type="ECO:0000313" key="2">
    <source>
        <dbReference type="EMBL" id="PKB98428.1"/>
    </source>
</evidence>
<sequence length="210" mass="24551">MLRNRVRKNTATLPFRIRNNFRRQPQGTIVPSNDDDEIVLHAGSGDKINFNDNYGNEMLVEQRNNHDDDVDMLSENEEYDDYENVESEEYDDYENAESEEYDDHENAEREVDYITSSESDNNTAPSEGEGENNANPSSEEKIFIDRALDESNLPNFNGNFAPYFQDFTTAALFCWIHKHNISTNAYEDLVDILMNQEFDKNHIVRNIRRF</sequence>